<feature type="non-terminal residue" evidence="1">
    <location>
        <position position="86"/>
    </location>
</feature>
<proteinExistence type="predicted"/>
<sequence>WVAENVRPFRTVLDCGYRWLQKEGRPSHYVLGKDTVARDVKKLYLATKAKLANDLQSCDYKVALAVDCWSSPNHHAMMSITVSWVH</sequence>
<accession>A0AA38U2N8</accession>
<comment type="caution">
    <text evidence="1">The sequence shown here is derived from an EMBL/GenBank/DDBJ whole genome shotgun (WGS) entry which is preliminary data.</text>
</comment>
<dbReference type="EMBL" id="MU807618">
    <property type="protein sequence ID" value="KAJ3831284.1"/>
    <property type="molecule type" value="Genomic_DNA"/>
</dbReference>
<protein>
    <submittedName>
        <fullName evidence="1">Uncharacterized protein</fullName>
    </submittedName>
</protein>
<organism evidence="1 2">
    <name type="scientific">Lentinula raphanica</name>
    <dbReference type="NCBI Taxonomy" id="153919"/>
    <lineage>
        <taxon>Eukaryota</taxon>
        <taxon>Fungi</taxon>
        <taxon>Dikarya</taxon>
        <taxon>Basidiomycota</taxon>
        <taxon>Agaricomycotina</taxon>
        <taxon>Agaricomycetes</taxon>
        <taxon>Agaricomycetidae</taxon>
        <taxon>Agaricales</taxon>
        <taxon>Marasmiineae</taxon>
        <taxon>Omphalotaceae</taxon>
        <taxon>Lentinula</taxon>
    </lineage>
</organism>
<feature type="non-terminal residue" evidence="1">
    <location>
        <position position="1"/>
    </location>
</feature>
<evidence type="ECO:0000313" key="2">
    <source>
        <dbReference type="Proteomes" id="UP001163846"/>
    </source>
</evidence>
<dbReference type="Proteomes" id="UP001163846">
    <property type="component" value="Unassembled WGS sequence"/>
</dbReference>
<dbReference type="AlphaFoldDB" id="A0AA38U2N8"/>
<reference evidence="1" key="1">
    <citation type="submission" date="2022-08" db="EMBL/GenBank/DDBJ databases">
        <authorList>
            <consortium name="DOE Joint Genome Institute"/>
            <person name="Min B."/>
            <person name="Riley R."/>
            <person name="Sierra-Patev S."/>
            <person name="Naranjo-Ortiz M."/>
            <person name="Looney B."/>
            <person name="Konkel Z."/>
            <person name="Slot J.C."/>
            <person name="Sakamoto Y."/>
            <person name="Steenwyk J.L."/>
            <person name="Rokas A."/>
            <person name="Carro J."/>
            <person name="Camarero S."/>
            <person name="Ferreira P."/>
            <person name="Molpeceres G."/>
            <person name="Ruiz-Duenas F.J."/>
            <person name="Serrano A."/>
            <person name="Henrissat B."/>
            <person name="Drula E."/>
            <person name="Hughes K.W."/>
            <person name="Mata J.L."/>
            <person name="Ishikawa N.K."/>
            <person name="Vargas-Isla R."/>
            <person name="Ushijima S."/>
            <person name="Smith C.A."/>
            <person name="Ahrendt S."/>
            <person name="Andreopoulos W."/>
            <person name="He G."/>
            <person name="Labutti K."/>
            <person name="Lipzen A."/>
            <person name="Ng V."/>
            <person name="Sandor L."/>
            <person name="Barry K."/>
            <person name="Martinez A.T."/>
            <person name="Xiao Y."/>
            <person name="Gibbons J.G."/>
            <person name="Terashima K."/>
            <person name="Hibbett D.S."/>
            <person name="Grigoriev I.V."/>
        </authorList>
    </citation>
    <scope>NUCLEOTIDE SEQUENCE</scope>
    <source>
        <strain evidence="1">TFB9207</strain>
    </source>
</reference>
<keyword evidence="2" id="KW-1185">Reference proteome</keyword>
<name>A0AA38U2N8_9AGAR</name>
<evidence type="ECO:0000313" key="1">
    <source>
        <dbReference type="EMBL" id="KAJ3831284.1"/>
    </source>
</evidence>
<gene>
    <name evidence="1" type="ORF">F5878DRAFT_519099</name>
</gene>